<evidence type="ECO:0000259" key="1">
    <source>
        <dbReference type="Pfam" id="PF24698"/>
    </source>
</evidence>
<reference evidence="2" key="2">
    <citation type="journal article" date="2021" name="PeerJ">
        <title>Extensive microbial diversity within the chicken gut microbiome revealed by metagenomics and culture.</title>
        <authorList>
            <person name="Gilroy R."/>
            <person name="Ravi A."/>
            <person name="Getino M."/>
            <person name="Pursley I."/>
            <person name="Horton D.L."/>
            <person name="Alikhan N.F."/>
            <person name="Baker D."/>
            <person name="Gharbi K."/>
            <person name="Hall N."/>
            <person name="Watson M."/>
            <person name="Adriaenssens E.M."/>
            <person name="Foster-Nyarko E."/>
            <person name="Jarju S."/>
            <person name="Secka A."/>
            <person name="Antonio M."/>
            <person name="Oren A."/>
            <person name="Chaudhuri R.R."/>
            <person name="La Ragione R."/>
            <person name="Hildebrand F."/>
            <person name="Pallen M.J."/>
        </authorList>
    </citation>
    <scope>NUCLEOTIDE SEQUENCE</scope>
    <source>
        <strain evidence="2">CHK160-1198</strain>
    </source>
</reference>
<proteinExistence type="predicted"/>
<evidence type="ECO:0000313" key="3">
    <source>
        <dbReference type="Proteomes" id="UP000824099"/>
    </source>
</evidence>
<dbReference type="InterPro" id="IPR056079">
    <property type="entry name" value="DUF7662"/>
</dbReference>
<name>A0A9D1MPS8_9FIRM</name>
<sequence>MLGKYSPLYRFLNDSGEAIVTLYFKEIEALLCFKLPVSAYKHRSWWANQSRPRAQRKAWWNANYLVDEVNYEHNYVCFRKKGAIISRMPYKAPYTRNSLPTLATKVNRLTEVMRESDNLFDTKTIDEQFQLIRTISRILGNINYDLKVLSYYYVNAFLQQTYALKTYRVPAMLGKFIDETLPDGRRIIGKLKTTYPYGATYLSTTQIRTLKKDILFLQQQEADAKYFFVIDEHMYGLLLDKYCDLLVGISIVWLPEALSNKSAITAIKE</sequence>
<dbReference type="EMBL" id="DVNI01000046">
    <property type="protein sequence ID" value="HIU64051.1"/>
    <property type="molecule type" value="Genomic_DNA"/>
</dbReference>
<reference evidence="2" key="1">
    <citation type="submission" date="2020-10" db="EMBL/GenBank/DDBJ databases">
        <authorList>
            <person name="Gilroy R."/>
        </authorList>
    </citation>
    <scope>NUCLEOTIDE SEQUENCE</scope>
    <source>
        <strain evidence="2">CHK160-1198</strain>
    </source>
</reference>
<protein>
    <recommendedName>
        <fullName evidence="1">DUF7662 domain-containing protein</fullName>
    </recommendedName>
</protein>
<dbReference type="Proteomes" id="UP000824099">
    <property type="component" value="Unassembled WGS sequence"/>
</dbReference>
<comment type="caution">
    <text evidence="2">The sequence shown here is derived from an EMBL/GenBank/DDBJ whole genome shotgun (WGS) entry which is preliminary data.</text>
</comment>
<gene>
    <name evidence="2" type="ORF">IAB06_03285</name>
</gene>
<dbReference type="Pfam" id="PF24698">
    <property type="entry name" value="DUF7662"/>
    <property type="match status" value="1"/>
</dbReference>
<dbReference type="AlphaFoldDB" id="A0A9D1MPS8"/>
<feature type="domain" description="DUF7662" evidence="1">
    <location>
        <begin position="5"/>
        <end position="80"/>
    </location>
</feature>
<evidence type="ECO:0000313" key="2">
    <source>
        <dbReference type="EMBL" id="HIU64051.1"/>
    </source>
</evidence>
<accession>A0A9D1MPS8</accession>
<organism evidence="2 3">
    <name type="scientific">Candidatus Avacidaminococcus intestinavium</name>
    <dbReference type="NCBI Taxonomy" id="2840684"/>
    <lineage>
        <taxon>Bacteria</taxon>
        <taxon>Bacillati</taxon>
        <taxon>Bacillota</taxon>
        <taxon>Negativicutes</taxon>
        <taxon>Acidaminococcales</taxon>
        <taxon>Acidaminococcaceae</taxon>
        <taxon>Acidaminococcaceae incertae sedis</taxon>
        <taxon>Candidatus Avacidaminococcus</taxon>
    </lineage>
</organism>